<gene>
    <name evidence="6" type="ORF">IM725_04240</name>
</gene>
<keyword evidence="7" id="KW-1185">Reference proteome</keyword>
<dbReference type="NCBIfam" id="NF037968">
    <property type="entry name" value="SemiSWEET_2"/>
    <property type="match status" value="1"/>
</dbReference>
<keyword evidence="2 5" id="KW-0812">Transmembrane</keyword>
<dbReference type="InterPro" id="IPR047662">
    <property type="entry name" value="SemiSWEET"/>
</dbReference>
<feature type="transmembrane region" description="Helical" evidence="5">
    <location>
        <begin position="63"/>
        <end position="82"/>
    </location>
</feature>
<sequence>MAGWGDLLGYAAATLTTCSFVPQVWHTWRSRDVSGISLGMYAVFTLGVFLWLCYGWLAGAWPIVVANAITLSLALAILAMKLRWQRA</sequence>
<organism evidence="6 7">
    <name type="scientific">Ramlibacter aquaticus</name>
    <dbReference type="NCBI Taxonomy" id="2780094"/>
    <lineage>
        <taxon>Bacteria</taxon>
        <taxon>Pseudomonadati</taxon>
        <taxon>Pseudomonadota</taxon>
        <taxon>Betaproteobacteria</taxon>
        <taxon>Burkholderiales</taxon>
        <taxon>Comamonadaceae</taxon>
        <taxon>Ramlibacter</taxon>
    </lineage>
</organism>
<name>A0ABR9SBS5_9BURK</name>
<accession>A0ABR9SBS5</accession>
<evidence type="ECO:0000256" key="4">
    <source>
        <dbReference type="ARBA" id="ARBA00023136"/>
    </source>
</evidence>
<evidence type="ECO:0000256" key="3">
    <source>
        <dbReference type="ARBA" id="ARBA00022989"/>
    </source>
</evidence>
<evidence type="ECO:0000256" key="2">
    <source>
        <dbReference type="ARBA" id="ARBA00022692"/>
    </source>
</evidence>
<feature type="transmembrane region" description="Helical" evidence="5">
    <location>
        <begin position="38"/>
        <end position="57"/>
    </location>
</feature>
<evidence type="ECO:0000256" key="1">
    <source>
        <dbReference type="ARBA" id="ARBA00004141"/>
    </source>
</evidence>
<keyword evidence="3 5" id="KW-1133">Transmembrane helix</keyword>
<dbReference type="Gene3D" id="1.20.1280.290">
    <property type="match status" value="1"/>
</dbReference>
<evidence type="ECO:0000313" key="7">
    <source>
        <dbReference type="Proteomes" id="UP000715965"/>
    </source>
</evidence>
<comment type="caution">
    <text evidence="6">The sequence shown here is derived from an EMBL/GenBank/DDBJ whole genome shotgun (WGS) entry which is preliminary data.</text>
</comment>
<dbReference type="Proteomes" id="UP000715965">
    <property type="component" value="Unassembled WGS sequence"/>
</dbReference>
<proteinExistence type="predicted"/>
<evidence type="ECO:0000313" key="6">
    <source>
        <dbReference type="EMBL" id="MBE7939783.1"/>
    </source>
</evidence>
<dbReference type="RefSeq" id="WP_193779328.1">
    <property type="nucleotide sequence ID" value="NZ_JADDOJ010000010.1"/>
</dbReference>
<dbReference type="EMBL" id="JADDOJ010000010">
    <property type="protein sequence ID" value="MBE7939783.1"/>
    <property type="molecule type" value="Genomic_DNA"/>
</dbReference>
<reference evidence="6 7" key="1">
    <citation type="submission" date="2020-10" db="EMBL/GenBank/DDBJ databases">
        <title>Draft genome of Ramlibacter aquaticus LMG 30558.</title>
        <authorList>
            <person name="Props R."/>
        </authorList>
    </citation>
    <scope>NUCLEOTIDE SEQUENCE [LARGE SCALE GENOMIC DNA]</scope>
    <source>
        <strain evidence="6 7">LMG 30558</strain>
    </source>
</reference>
<keyword evidence="4 5" id="KW-0472">Membrane</keyword>
<evidence type="ECO:0000256" key="5">
    <source>
        <dbReference type="SAM" id="Phobius"/>
    </source>
</evidence>
<dbReference type="Pfam" id="PF04193">
    <property type="entry name" value="PQ-loop"/>
    <property type="match status" value="1"/>
</dbReference>
<dbReference type="InterPro" id="IPR006603">
    <property type="entry name" value="PQ-loop_rpt"/>
</dbReference>
<comment type="subcellular location">
    <subcellularLocation>
        <location evidence="1">Membrane</location>
        <topology evidence="1">Multi-pass membrane protein</topology>
    </subcellularLocation>
</comment>
<protein>
    <submittedName>
        <fullName evidence="6">SemiSWEET transporter</fullName>
    </submittedName>
</protein>